<evidence type="ECO:0000256" key="1">
    <source>
        <dbReference type="ARBA" id="ARBA00004251"/>
    </source>
</evidence>
<dbReference type="SMART" id="SM00409">
    <property type="entry name" value="IG"/>
    <property type="match status" value="2"/>
</dbReference>
<dbReference type="InterPro" id="IPR053896">
    <property type="entry name" value="BTN3A2-like_Ig-C"/>
</dbReference>
<evidence type="ECO:0000259" key="12">
    <source>
        <dbReference type="PROSITE" id="PS50835"/>
    </source>
</evidence>
<organism evidence="13">
    <name type="scientific">Xenopus tropicalis</name>
    <name type="common">Western clawed frog</name>
    <name type="synonym">Silurana tropicalis</name>
    <dbReference type="NCBI Taxonomy" id="8364"/>
    <lineage>
        <taxon>Eukaryota</taxon>
        <taxon>Metazoa</taxon>
        <taxon>Chordata</taxon>
        <taxon>Craniata</taxon>
        <taxon>Vertebrata</taxon>
        <taxon>Euteleostomi</taxon>
        <taxon>Amphibia</taxon>
        <taxon>Batrachia</taxon>
        <taxon>Anura</taxon>
        <taxon>Pipoidea</taxon>
        <taxon>Pipidae</taxon>
        <taxon>Xenopodinae</taxon>
        <taxon>Xenopus</taxon>
        <taxon>Silurana</taxon>
    </lineage>
</organism>
<evidence type="ECO:0000256" key="2">
    <source>
        <dbReference type="ARBA" id="ARBA00022475"/>
    </source>
</evidence>
<dbReference type="InParanoid" id="A0A803JKM7"/>
<dbReference type="PANTHER" id="PTHR25466:SF17">
    <property type="entry name" value="IG-LIKE DOMAIN-CONTAINING PROTEIN"/>
    <property type="match status" value="1"/>
</dbReference>
<feature type="transmembrane region" description="Helical" evidence="11">
    <location>
        <begin position="259"/>
        <end position="280"/>
    </location>
</feature>
<dbReference type="PROSITE" id="PS50835">
    <property type="entry name" value="IG_LIKE"/>
    <property type="match status" value="2"/>
</dbReference>
<keyword evidence="9" id="KW-0325">Glycoprotein</keyword>
<dbReference type="GeneTree" id="ENSGT00940000161590"/>
<keyword evidence="5 11" id="KW-1133">Transmembrane helix</keyword>
<dbReference type="InterPro" id="IPR007110">
    <property type="entry name" value="Ig-like_dom"/>
</dbReference>
<dbReference type="SUPFAM" id="SSF48726">
    <property type="entry name" value="Immunoglobulin"/>
    <property type="match status" value="2"/>
</dbReference>
<dbReference type="Ensembl" id="ENSXETT00000117923">
    <property type="protein sequence ID" value="ENSXETP00000108495"/>
    <property type="gene ID" value="ENSXETG00000047833"/>
</dbReference>
<feature type="domain" description="Ig-like" evidence="12">
    <location>
        <begin position="28"/>
        <end position="128"/>
    </location>
</feature>
<keyword evidence="7" id="KW-1015">Disulfide bond</keyword>
<feature type="domain" description="Ig-like" evidence="12">
    <location>
        <begin position="134"/>
        <end position="234"/>
    </location>
</feature>
<dbReference type="GO" id="GO:0005886">
    <property type="term" value="C:plasma membrane"/>
    <property type="evidence" value="ECO:0007669"/>
    <property type="project" value="UniProtKB-SubCell"/>
</dbReference>
<keyword evidence="6 11" id="KW-0472">Membrane</keyword>
<evidence type="ECO:0000256" key="6">
    <source>
        <dbReference type="ARBA" id="ARBA00023136"/>
    </source>
</evidence>
<dbReference type="AlphaFoldDB" id="A0A803JKM7"/>
<keyword evidence="8" id="KW-0675">Receptor</keyword>
<sequence length="310" mass="33717">MGGQCLCVSDCSLVSCGTSYLSDSVSPPTGWAHSTFLVGRVGAKVEMPCQYPPPRAPVPHLYVYWQIRISEGDVTAAAVVDGRVDEKFQHGGYRGRAWLDPIKLSEGDFTLHLSNVSRQDEGTYLCVVMSGTFPVVLLHNCTVQLRVVAEFTVPTVTTNMTHGGEVTLVCNSYGGSHKPRVWWRNSVDGSLLGSGRLNTEKHKDYVNVTSIVTVNVTQSLNITCTVENPQGNVTSLPYFLDIPPLNEYYAEGRSHVSEAVIGATLPLLVLALLAVGLCLARKPLCVWRAGPKGNKEGTELPLQGRYPEEI</sequence>
<evidence type="ECO:0000256" key="4">
    <source>
        <dbReference type="ARBA" id="ARBA00022729"/>
    </source>
</evidence>
<evidence type="ECO:0000256" key="5">
    <source>
        <dbReference type="ARBA" id="ARBA00022989"/>
    </source>
</evidence>
<dbReference type="InterPro" id="IPR003599">
    <property type="entry name" value="Ig_sub"/>
</dbReference>
<dbReference type="SMART" id="SM00406">
    <property type="entry name" value="IGv"/>
    <property type="match status" value="1"/>
</dbReference>
<keyword evidence="3 11" id="KW-0812">Transmembrane</keyword>
<name>A0A803JKM7_XENTR</name>
<dbReference type="InterPro" id="IPR051713">
    <property type="entry name" value="T-cell_Activation_Regulation"/>
</dbReference>
<proteinExistence type="predicted"/>
<dbReference type="Pfam" id="PF07686">
    <property type="entry name" value="V-set"/>
    <property type="match status" value="1"/>
</dbReference>
<dbReference type="InterPro" id="IPR013106">
    <property type="entry name" value="Ig_V-set"/>
</dbReference>
<evidence type="ECO:0000313" key="13">
    <source>
        <dbReference type="Ensembl" id="ENSXETP00000108495"/>
    </source>
</evidence>
<protein>
    <submittedName>
        <fullName evidence="13">Inducible T cell costimulator ligand</fullName>
    </submittedName>
</protein>
<comment type="subcellular location">
    <subcellularLocation>
        <location evidence="1">Cell membrane</location>
        <topology evidence="1">Single-pass type I membrane protein</topology>
    </subcellularLocation>
</comment>
<accession>A0A803JKM7</accession>
<evidence type="ECO:0000256" key="10">
    <source>
        <dbReference type="ARBA" id="ARBA00023319"/>
    </source>
</evidence>
<keyword evidence="4" id="KW-0732">Signal</keyword>
<gene>
    <name evidence="13" type="primary">icoslg</name>
</gene>
<reference evidence="13" key="2">
    <citation type="submission" date="2021-03" db="UniProtKB">
        <authorList>
            <consortium name="Ensembl"/>
        </authorList>
    </citation>
    <scope>IDENTIFICATION</scope>
</reference>
<dbReference type="InterPro" id="IPR036179">
    <property type="entry name" value="Ig-like_dom_sf"/>
</dbReference>
<evidence type="ECO:0000256" key="7">
    <source>
        <dbReference type="ARBA" id="ARBA00023157"/>
    </source>
</evidence>
<evidence type="ECO:0000256" key="3">
    <source>
        <dbReference type="ARBA" id="ARBA00022692"/>
    </source>
</evidence>
<dbReference type="InterPro" id="IPR013783">
    <property type="entry name" value="Ig-like_fold"/>
</dbReference>
<dbReference type="FunCoup" id="A0A803JKM7">
    <property type="interactions" value="346"/>
</dbReference>
<keyword evidence="10" id="KW-0393">Immunoglobulin domain</keyword>
<reference evidence="13" key="1">
    <citation type="journal article" date="2010" name="Science">
        <title>The genome of the Western clawed frog Xenopus tropicalis.</title>
        <authorList>
            <person name="Hellsten U."/>
            <person name="Harland R.M."/>
            <person name="Gilchrist M.J."/>
            <person name="Hendrix D."/>
            <person name="Jurka J."/>
            <person name="Kapitonov V."/>
            <person name="Ovcharenko I."/>
            <person name="Putnam N.H."/>
            <person name="Shu S."/>
            <person name="Taher L."/>
            <person name="Blitz I.L."/>
            <person name="Blumberg B."/>
            <person name="Dichmann D.S."/>
            <person name="Dubchak I."/>
            <person name="Amaya E."/>
            <person name="Detter J.C."/>
            <person name="Fletcher R."/>
            <person name="Gerhard D.S."/>
            <person name="Goodstein D."/>
            <person name="Graves T."/>
            <person name="Grigoriev I.V."/>
            <person name="Grimwood J."/>
            <person name="Kawashima T."/>
            <person name="Lindquist E."/>
            <person name="Lucas S.M."/>
            <person name="Mead P.E."/>
            <person name="Mitros T."/>
            <person name="Ogino H."/>
            <person name="Ohta Y."/>
            <person name="Poliakov A.V."/>
            <person name="Pollet N."/>
            <person name="Robert J."/>
            <person name="Salamov A."/>
            <person name="Sater A.K."/>
            <person name="Schmutz J."/>
            <person name="Terry A."/>
            <person name="Vize P.D."/>
            <person name="Warren W.C."/>
            <person name="Wells D."/>
            <person name="Wills A."/>
            <person name="Wilson R.K."/>
            <person name="Zimmerman L.B."/>
            <person name="Zorn A.M."/>
            <person name="Grainger R."/>
            <person name="Grammer T."/>
            <person name="Khokha M.K."/>
            <person name="Richardson P.M."/>
            <person name="Rokhsar D.S."/>
        </authorList>
    </citation>
    <scope>NUCLEOTIDE SEQUENCE [LARGE SCALE GENOMIC DNA]</scope>
    <source>
        <strain evidence="13">Nigerian</strain>
    </source>
</reference>
<evidence type="ECO:0000256" key="9">
    <source>
        <dbReference type="ARBA" id="ARBA00023180"/>
    </source>
</evidence>
<dbReference type="Pfam" id="PF22705">
    <property type="entry name" value="C2-set_3"/>
    <property type="match status" value="1"/>
</dbReference>
<keyword evidence="2" id="KW-1003">Cell membrane</keyword>
<dbReference type="CDD" id="cd00096">
    <property type="entry name" value="Ig"/>
    <property type="match status" value="1"/>
</dbReference>
<dbReference type="Gene3D" id="2.60.40.10">
    <property type="entry name" value="Immunoglobulins"/>
    <property type="match status" value="2"/>
</dbReference>
<evidence type="ECO:0000256" key="8">
    <source>
        <dbReference type="ARBA" id="ARBA00023170"/>
    </source>
</evidence>
<dbReference type="PANTHER" id="PTHR25466">
    <property type="entry name" value="T-LYMPHOCYTE ACTIVATION ANTIGEN"/>
    <property type="match status" value="1"/>
</dbReference>
<evidence type="ECO:0000256" key="11">
    <source>
        <dbReference type="SAM" id="Phobius"/>
    </source>
</evidence>